<keyword evidence="2" id="KW-0833">Ubl conjugation pathway</keyword>
<dbReference type="Gene3D" id="3.10.110.10">
    <property type="entry name" value="Ubiquitin Conjugating Enzyme"/>
    <property type="match status" value="1"/>
</dbReference>
<feature type="region of interest" description="Disordered" evidence="3">
    <location>
        <begin position="838"/>
        <end position="867"/>
    </location>
</feature>
<sequence length="932" mass="106838">MLEHELITHKSIVANKDYPTLLDTFVHANGLKILAQHFARNYPSIQSYDECLSSSSNTNIFDKINFFDFSSLVSTSSSSSTNSSNNMTMPYYVFITFSIFLRLPNYARAMLKNRSLACNIIRLMLGQKDSSINEYQDQTQHQENFDMRQLSKLPFETLSILLKDSSNDLLDEILHSSILLLLLSCLSSITRHPHRKQKDSISTSLSIPTTINNPTIIDDNDDEYYEDDIEQIESTTIQQLNTINNNNSSNNNNNNNTNSSFWAKGTGFGTGSTHSQWKPDEIIQIQKLHEEHVIYLFDIFYSIFSNKLSEELLDDNLIEIINTSCLIPVLESYLRNDSILDISKQGDIHRYCLRLVNCLLNNEKLKNLIYQTSNIEYLIDNLLQCVQTYTSMIQIDDDEQLNLFSIELKQVYDKIKQDKQIVNNYNQQQQFNINTNNKYELITLDEFYCQTMKLLQFSTYPITIENETNDKILFNKKLKYHYEDIVRDALTINSMQRIKRLAQEQITISTSLPLSFSSTIFVRSDENRMDIMKILITGPDGTPYSNGCFIFDVYFPNEYPTTLPSINLETTGNHTVRFNPNLYNDGKVCLSILNTWHGRPEEKWNATSTFLQVLVSIQSLIFVPEPYFNEPGYERTRGTATGTAQSLEYDANIRQATVRWAMLEQLRNPPVCFTEIIRRHFFLKRNEVIDQCESWIRELQETSSTEKRISSSISQHVASLIRHTNDLKKELNSLTPPDDLIIPSELTTFLLKTSSNNINNTTITTTTDQVIPSCSSALTTTVNIPSISDTNKLLEQIIHSTSTDEHSIQIKIVPNLQYQSPLSSAAATIESPTTLIDTETQQSSNSSNDHYEQQQNQSPSTNTNTYDVTITHSNSLISDWTSTDTPNVPLPDDGLIYDDLLDDEDDLDDDLDIEDMLEYEGEIPEGYPEDFY</sequence>
<dbReference type="InterPro" id="IPR016135">
    <property type="entry name" value="UBQ-conjugating_enzyme/RWD"/>
</dbReference>
<dbReference type="Proteomes" id="UP000663882">
    <property type="component" value="Unassembled WGS sequence"/>
</dbReference>
<dbReference type="AlphaFoldDB" id="A0A815P0Y1"/>
<evidence type="ECO:0000313" key="6">
    <source>
        <dbReference type="Proteomes" id="UP000663882"/>
    </source>
</evidence>
<name>A0A815P0Y1_9BILA</name>
<accession>A0A815P0Y1</accession>
<feature type="domain" description="UBC core" evidence="4">
    <location>
        <begin position="496"/>
        <end position="662"/>
    </location>
</feature>
<evidence type="ECO:0000256" key="1">
    <source>
        <dbReference type="ARBA" id="ARBA00022679"/>
    </source>
</evidence>
<dbReference type="SUPFAM" id="SSF54495">
    <property type="entry name" value="UBC-like"/>
    <property type="match status" value="1"/>
</dbReference>
<dbReference type="EMBL" id="CAJNOO010006238">
    <property type="protein sequence ID" value="CAF1442453.1"/>
    <property type="molecule type" value="Genomic_DNA"/>
</dbReference>
<feature type="compositionally biased region" description="Polar residues" evidence="3">
    <location>
        <begin position="838"/>
        <end position="848"/>
    </location>
</feature>
<organism evidence="5 6">
    <name type="scientific">Rotaria sordida</name>
    <dbReference type="NCBI Taxonomy" id="392033"/>
    <lineage>
        <taxon>Eukaryota</taxon>
        <taxon>Metazoa</taxon>
        <taxon>Spiralia</taxon>
        <taxon>Gnathifera</taxon>
        <taxon>Rotifera</taxon>
        <taxon>Eurotatoria</taxon>
        <taxon>Bdelloidea</taxon>
        <taxon>Philodinida</taxon>
        <taxon>Philodinidae</taxon>
        <taxon>Rotaria</taxon>
    </lineage>
</organism>
<reference evidence="5" key="1">
    <citation type="submission" date="2021-02" db="EMBL/GenBank/DDBJ databases">
        <authorList>
            <person name="Nowell W R."/>
        </authorList>
    </citation>
    <scope>NUCLEOTIDE SEQUENCE</scope>
</reference>
<dbReference type="GO" id="GO:0043066">
    <property type="term" value="P:negative regulation of apoptotic process"/>
    <property type="evidence" value="ECO:0007669"/>
    <property type="project" value="TreeGrafter"/>
</dbReference>
<evidence type="ECO:0000313" key="5">
    <source>
        <dbReference type="EMBL" id="CAF1442453.1"/>
    </source>
</evidence>
<evidence type="ECO:0000256" key="2">
    <source>
        <dbReference type="ARBA" id="ARBA00022786"/>
    </source>
</evidence>
<dbReference type="PANTHER" id="PTHR46116">
    <property type="entry name" value="(E3-INDEPENDENT) E2 UBIQUITIN-CONJUGATING ENZYME"/>
    <property type="match status" value="1"/>
</dbReference>
<dbReference type="PROSITE" id="PS50127">
    <property type="entry name" value="UBC_2"/>
    <property type="match status" value="1"/>
</dbReference>
<dbReference type="OrthoDB" id="2196114at2759"/>
<dbReference type="GO" id="GO:0005634">
    <property type="term" value="C:nucleus"/>
    <property type="evidence" value="ECO:0007669"/>
    <property type="project" value="TreeGrafter"/>
</dbReference>
<dbReference type="Pfam" id="PF00179">
    <property type="entry name" value="UQ_con"/>
    <property type="match status" value="1"/>
</dbReference>
<dbReference type="SMART" id="SM00212">
    <property type="entry name" value="UBCc"/>
    <property type="match status" value="1"/>
</dbReference>
<gene>
    <name evidence="5" type="ORF">RFH988_LOCUS36401</name>
</gene>
<dbReference type="InterPro" id="IPR000608">
    <property type="entry name" value="UBC"/>
</dbReference>
<proteinExistence type="predicted"/>
<keyword evidence="1" id="KW-0808">Transferase</keyword>
<dbReference type="GO" id="GO:0004869">
    <property type="term" value="F:cysteine-type endopeptidase inhibitor activity"/>
    <property type="evidence" value="ECO:0007669"/>
    <property type="project" value="TreeGrafter"/>
</dbReference>
<dbReference type="PANTHER" id="PTHR46116:SF39">
    <property type="entry name" value="BACULOVIRAL IAP REPEAT-CONTAINING PROTEIN 6"/>
    <property type="match status" value="1"/>
</dbReference>
<dbReference type="FunFam" id="3.10.110.10:FF:000014">
    <property type="entry name" value="Baculoviral IAP repeat-containing protein 6"/>
    <property type="match status" value="1"/>
</dbReference>
<protein>
    <recommendedName>
        <fullName evidence="4">UBC core domain-containing protein</fullName>
    </recommendedName>
</protein>
<dbReference type="CDD" id="cd23810">
    <property type="entry name" value="UBCc_BIRC6"/>
    <property type="match status" value="1"/>
</dbReference>
<feature type="compositionally biased region" description="Low complexity" evidence="3">
    <location>
        <begin position="853"/>
        <end position="865"/>
    </location>
</feature>
<dbReference type="GO" id="GO:0016740">
    <property type="term" value="F:transferase activity"/>
    <property type="evidence" value="ECO:0007669"/>
    <property type="project" value="UniProtKB-KW"/>
</dbReference>
<evidence type="ECO:0000256" key="3">
    <source>
        <dbReference type="SAM" id="MobiDB-lite"/>
    </source>
</evidence>
<comment type="caution">
    <text evidence="5">The sequence shown here is derived from an EMBL/GenBank/DDBJ whole genome shotgun (WGS) entry which is preliminary data.</text>
</comment>
<evidence type="ECO:0000259" key="4">
    <source>
        <dbReference type="PROSITE" id="PS50127"/>
    </source>
</evidence>